<dbReference type="InterPro" id="IPR000719">
    <property type="entry name" value="Prot_kinase_dom"/>
</dbReference>
<dbReference type="SMART" id="SM00220">
    <property type="entry name" value="S_TKc"/>
    <property type="match status" value="1"/>
</dbReference>
<dbReference type="SUPFAM" id="SSF56112">
    <property type="entry name" value="Protein kinase-like (PK-like)"/>
    <property type="match status" value="1"/>
</dbReference>
<feature type="region of interest" description="Disordered" evidence="1">
    <location>
        <begin position="1"/>
        <end position="48"/>
    </location>
</feature>
<sequence length="404" mass="45566">MVHPLMGPKSLIQENGDGVKKKSEGHMKRSVSATTQPSTSREDSASTLQQLSEDLARKLVIRTEERVSQVLNKSALRKRSRLREIETFTIDDLTVGEFIASGGFSDVFAIRSFNKKTELTSEAKKDRQYVLKHLNPGLVADRRKLAVGAKDLALEAHFLSSLDHKHIIGLRGWPKAGLSSFIESGRIEGFFLVLDRLNETLTNRIGAWHREAKEQRANGSIPSSTRRKFFAQRLKAAIQVASALEYLHENRIVFRDLKPGNVGFNQNNTLKLFDFGLAVELPEDSGLDSTHILPGKTGTPRYMSVEVIEAKPYNVKADVFSFSVLLWEMIALQKPYKGLPGEVVMQQVVNNARPQIPKEWPTELRELLKLGWAASIETRPHMKVLRQELMRMRIKCLSEVSQSK</sequence>
<reference evidence="3 4" key="1">
    <citation type="journal article" date="2015" name="Plant Cell">
        <title>Oil accumulation by the oleaginous diatom Fistulifera solaris as revealed by the genome and transcriptome.</title>
        <authorList>
            <person name="Tanaka T."/>
            <person name="Maeda Y."/>
            <person name="Veluchamy A."/>
            <person name="Tanaka M."/>
            <person name="Abida H."/>
            <person name="Marechal E."/>
            <person name="Bowler C."/>
            <person name="Muto M."/>
            <person name="Sunaga Y."/>
            <person name="Tanaka M."/>
            <person name="Yoshino T."/>
            <person name="Taniguchi T."/>
            <person name="Fukuda Y."/>
            <person name="Nemoto M."/>
            <person name="Matsumoto M."/>
            <person name="Wong P.S."/>
            <person name="Aburatani S."/>
            <person name="Fujibuchi W."/>
        </authorList>
    </citation>
    <scope>NUCLEOTIDE SEQUENCE [LARGE SCALE GENOMIC DNA]</scope>
    <source>
        <strain evidence="3 4">JPCC DA0580</strain>
    </source>
</reference>
<protein>
    <recommendedName>
        <fullName evidence="2">Protein kinase domain-containing protein</fullName>
    </recommendedName>
</protein>
<comment type="caution">
    <text evidence="3">The sequence shown here is derived from an EMBL/GenBank/DDBJ whole genome shotgun (WGS) entry which is preliminary data.</text>
</comment>
<dbReference type="InterPro" id="IPR011009">
    <property type="entry name" value="Kinase-like_dom_sf"/>
</dbReference>
<feature type="compositionally biased region" description="Polar residues" evidence="1">
    <location>
        <begin position="31"/>
        <end position="48"/>
    </location>
</feature>
<dbReference type="PROSITE" id="PS50011">
    <property type="entry name" value="PROTEIN_KINASE_DOM"/>
    <property type="match status" value="1"/>
</dbReference>
<dbReference type="InterPro" id="IPR001245">
    <property type="entry name" value="Ser-Thr/Tyr_kinase_cat_dom"/>
</dbReference>
<feature type="domain" description="Protein kinase" evidence="2">
    <location>
        <begin position="93"/>
        <end position="390"/>
    </location>
</feature>
<dbReference type="PANTHER" id="PTHR44329">
    <property type="entry name" value="SERINE/THREONINE-PROTEIN KINASE TNNI3K-RELATED"/>
    <property type="match status" value="1"/>
</dbReference>
<evidence type="ECO:0000259" key="2">
    <source>
        <dbReference type="PROSITE" id="PS50011"/>
    </source>
</evidence>
<keyword evidence="4" id="KW-1185">Reference proteome</keyword>
<dbReference type="AlphaFoldDB" id="A0A1Z5KML5"/>
<name>A0A1Z5KML5_FISSO</name>
<dbReference type="InterPro" id="IPR051681">
    <property type="entry name" value="Ser/Thr_Kinases-Pseudokinases"/>
</dbReference>
<dbReference type="Proteomes" id="UP000198406">
    <property type="component" value="Unassembled WGS sequence"/>
</dbReference>
<evidence type="ECO:0000256" key="1">
    <source>
        <dbReference type="SAM" id="MobiDB-lite"/>
    </source>
</evidence>
<dbReference type="Pfam" id="PF07714">
    <property type="entry name" value="PK_Tyr_Ser-Thr"/>
    <property type="match status" value="1"/>
</dbReference>
<dbReference type="OrthoDB" id="184922at2759"/>
<dbReference type="GO" id="GO:0005524">
    <property type="term" value="F:ATP binding"/>
    <property type="evidence" value="ECO:0007669"/>
    <property type="project" value="InterPro"/>
</dbReference>
<dbReference type="Gene3D" id="1.10.510.10">
    <property type="entry name" value="Transferase(Phosphotransferase) domain 1"/>
    <property type="match status" value="1"/>
</dbReference>
<feature type="compositionally biased region" description="Basic and acidic residues" evidence="1">
    <location>
        <begin position="17"/>
        <end position="27"/>
    </location>
</feature>
<proteinExistence type="predicted"/>
<accession>A0A1Z5KML5</accession>
<dbReference type="EMBL" id="BDSP01000257">
    <property type="protein sequence ID" value="GAX27387.1"/>
    <property type="molecule type" value="Genomic_DNA"/>
</dbReference>
<dbReference type="InParanoid" id="A0A1Z5KML5"/>
<gene>
    <name evidence="3" type="ORF">FisN_23Hh154</name>
</gene>
<evidence type="ECO:0000313" key="4">
    <source>
        <dbReference type="Proteomes" id="UP000198406"/>
    </source>
</evidence>
<dbReference type="GO" id="GO:0004674">
    <property type="term" value="F:protein serine/threonine kinase activity"/>
    <property type="evidence" value="ECO:0007669"/>
    <property type="project" value="TreeGrafter"/>
</dbReference>
<evidence type="ECO:0000313" key="3">
    <source>
        <dbReference type="EMBL" id="GAX27387.1"/>
    </source>
</evidence>
<organism evidence="3 4">
    <name type="scientific">Fistulifera solaris</name>
    <name type="common">Oleaginous diatom</name>
    <dbReference type="NCBI Taxonomy" id="1519565"/>
    <lineage>
        <taxon>Eukaryota</taxon>
        <taxon>Sar</taxon>
        <taxon>Stramenopiles</taxon>
        <taxon>Ochrophyta</taxon>
        <taxon>Bacillariophyta</taxon>
        <taxon>Bacillariophyceae</taxon>
        <taxon>Bacillariophycidae</taxon>
        <taxon>Naviculales</taxon>
        <taxon>Naviculaceae</taxon>
        <taxon>Fistulifera</taxon>
    </lineage>
</organism>